<sequence>MPSETPSAVAPLKVSTILDLTLAKAERIPVSVLLDIFSLEKTFLTPSKVANKPPSAFLPTFKVPIINPKVVKKSKKVPEPSKSVILFNKSKTLVKASTKLFIMELFANPITKLFHALRNLFNLASIDSNVLSNCS</sequence>
<dbReference type="EMBL" id="BK015535">
    <property type="protein sequence ID" value="DAE11689.1"/>
    <property type="molecule type" value="Genomic_DNA"/>
</dbReference>
<name>A0A8S5PYK7_9CAUD</name>
<evidence type="ECO:0000313" key="1">
    <source>
        <dbReference type="EMBL" id="DAE11689.1"/>
    </source>
</evidence>
<accession>A0A8S5PYK7</accession>
<organism evidence="1">
    <name type="scientific">Siphoviridae sp. ct2vX3</name>
    <dbReference type="NCBI Taxonomy" id="2825318"/>
    <lineage>
        <taxon>Viruses</taxon>
        <taxon>Duplodnaviria</taxon>
        <taxon>Heunggongvirae</taxon>
        <taxon>Uroviricota</taxon>
        <taxon>Caudoviricetes</taxon>
    </lineage>
</organism>
<reference evidence="1" key="1">
    <citation type="journal article" date="2021" name="Proc. Natl. Acad. Sci. U.S.A.">
        <title>A Catalog of Tens of Thousands of Viruses from Human Metagenomes Reveals Hidden Associations with Chronic Diseases.</title>
        <authorList>
            <person name="Tisza M.J."/>
            <person name="Buck C.B."/>
        </authorList>
    </citation>
    <scope>NUCLEOTIDE SEQUENCE</scope>
    <source>
        <strain evidence="1">Ct2vX3</strain>
    </source>
</reference>
<protein>
    <submittedName>
        <fullName evidence="1">Uncharacterized protein</fullName>
    </submittedName>
</protein>
<proteinExistence type="predicted"/>